<feature type="transmembrane region" description="Helical" evidence="10">
    <location>
        <begin position="344"/>
        <end position="366"/>
    </location>
</feature>
<feature type="transmembrane region" description="Helical" evidence="10">
    <location>
        <begin position="83"/>
        <end position="109"/>
    </location>
</feature>
<evidence type="ECO:0000256" key="5">
    <source>
        <dbReference type="ARBA" id="ARBA00022984"/>
    </source>
</evidence>
<dbReference type="CDD" id="cd13123">
    <property type="entry name" value="MATE_MurJ_like"/>
    <property type="match status" value="1"/>
</dbReference>
<keyword evidence="4 10" id="KW-0133">Cell shape</keyword>
<comment type="pathway">
    <text evidence="10">Cell wall biogenesis; peptidoglycan biosynthesis.</text>
</comment>
<comment type="caution">
    <text evidence="12">The sequence shown here is derived from an EMBL/GenBank/DDBJ whole genome shotgun (WGS) entry which is preliminary data.</text>
</comment>
<keyword evidence="10 11" id="KW-0813">Transport</keyword>
<reference evidence="12 13" key="1">
    <citation type="submission" date="2023-05" db="EMBL/GenBank/DDBJ databases">
        <title>Pseudodonghicola sp. nov.</title>
        <authorList>
            <person name="Huang J."/>
        </authorList>
    </citation>
    <scope>NUCLEOTIDE SEQUENCE [LARGE SCALE GENOMIC DNA]</scope>
    <source>
        <strain evidence="12 13">IC7</strain>
    </source>
</reference>
<evidence type="ECO:0000256" key="4">
    <source>
        <dbReference type="ARBA" id="ARBA00022960"/>
    </source>
</evidence>
<evidence type="ECO:0000256" key="6">
    <source>
        <dbReference type="ARBA" id="ARBA00022989"/>
    </source>
</evidence>
<feature type="transmembrane region" description="Helical" evidence="10">
    <location>
        <begin position="402"/>
        <end position="421"/>
    </location>
</feature>
<evidence type="ECO:0000256" key="8">
    <source>
        <dbReference type="ARBA" id="ARBA00060041"/>
    </source>
</evidence>
<keyword evidence="3 10" id="KW-0812">Transmembrane</keyword>
<dbReference type="InterPro" id="IPR051050">
    <property type="entry name" value="Lipid_II_flippase_MurJ/MviN"/>
</dbReference>
<feature type="transmembrane region" description="Helical" evidence="10">
    <location>
        <begin position="228"/>
        <end position="254"/>
    </location>
</feature>
<feature type="transmembrane region" description="Helical" evidence="10">
    <location>
        <begin position="129"/>
        <end position="147"/>
    </location>
</feature>
<feature type="transmembrane region" description="Helical" evidence="10">
    <location>
        <begin position="305"/>
        <end position="324"/>
    </location>
</feature>
<evidence type="ECO:0000313" key="13">
    <source>
        <dbReference type="Proteomes" id="UP001243757"/>
    </source>
</evidence>
<dbReference type="PIRSF" id="PIRSF002869">
    <property type="entry name" value="MviN"/>
    <property type="match status" value="1"/>
</dbReference>
<evidence type="ECO:0000256" key="3">
    <source>
        <dbReference type="ARBA" id="ARBA00022692"/>
    </source>
</evidence>
<dbReference type="InterPro" id="IPR004268">
    <property type="entry name" value="MurJ"/>
</dbReference>
<dbReference type="PANTHER" id="PTHR47019:SF1">
    <property type="entry name" value="LIPID II FLIPPASE MURJ"/>
    <property type="match status" value="1"/>
</dbReference>
<feature type="transmembrane region" description="Helical" evidence="10">
    <location>
        <begin position="378"/>
        <end position="396"/>
    </location>
</feature>
<dbReference type="HAMAP" id="MF_02078">
    <property type="entry name" value="MurJ_MviN"/>
    <property type="match status" value="1"/>
</dbReference>
<feature type="transmembrane region" description="Helical" evidence="10">
    <location>
        <begin position="266"/>
        <end position="284"/>
    </location>
</feature>
<keyword evidence="10 11" id="KW-0961">Cell wall biogenesis/degradation</keyword>
<evidence type="ECO:0000256" key="9">
    <source>
        <dbReference type="ARBA" id="ARBA00061532"/>
    </source>
</evidence>
<dbReference type="EMBL" id="JASNJD010000014">
    <property type="protein sequence ID" value="MDK3019370.1"/>
    <property type="molecule type" value="Genomic_DNA"/>
</dbReference>
<organism evidence="12 13">
    <name type="scientific">Pseudodonghicola flavimaris</name>
    <dbReference type="NCBI Taxonomy" id="3050036"/>
    <lineage>
        <taxon>Bacteria</taxon>
        <taxon>Pseudomonadati</taxon>
        <taxon>Pseudomonadota</taxon>
        <taxon>Alphaproteobacteria</taxon>
        <taxon>Rhodobacterales</taxon>
        <taxon>Paracoccaceae</taxon>
        <taxon>Pseudodonghicola</taxon>
    </lineage>
</organism>
<dbReference type="Proteomes" id="UP001243757">
    <property type="component" value="Unassembled WGS sequence"/>
</dbReference>
<evidence type="ECO:0000256" key="11">
    <source>
        <dbReference type="PIRNR" id="PIRNR002869"/>
    </source>
</evidence>
<comment type="function">
    <text evidence="8 10 11">Involved in peptidoglycan biosynthesis. Transports lipid-linked peptidoglycan precursors from the inner to the outer leaflet of the cytoplasmic membrane.</text>
</comment>
<evidence type="ECO:0000313" key="12">
    <source>
        <dbReference type="EMBL" id="MDK3019370.1"/>
    </source>
</evidence>
<accession>A0ABT7F4G6</accession>
<keyword evidence="7 10" id="KW-0472">Membrane</keyword>
<protein>
    <recommendedName>
        <fullName evidence="10">Probable lipid II flippase MurJ</fullName>
    </recommendedName>
</protein>
<dbReference type="PRINTS" id="PR01806">
    <property type="entry name" value="VIRFACTRMVIN"/>
</dbReference>
<feature type="transmembrane region" description="Helical" evidence="10">
    <location>
        <begin position="433"/>
        <end position="454"/>
    </location>
</feature>
<proteinExistence type="inferred from homology"/>
<dbReference type="RefSeq" id="WP_284482164.1">
    <property type="nucleotide sequence ID" value="NZ_JASNJD010000014.1"/>
</dbReference>
<dbReference type="Pfam" id="PF03023">
    <property type="entry name" value="MurJ"/>
    <property type="match status" value="1"/>
</dbReference>
<name>A0ABT7F4G6_9RHOB</name>
<keyword evidence="10" id="KW-0997">Cell inner membrane</keyword>
<evidence type="ECO:0000256" key="2">
    <source>
        <dbReference type="ARBA" id="ARBA00022475"/>
    </source>
</evidence>
<sequence>MLRKLGTVSGLTLVSRILGFLRDVVLAATLGAGPVADAFMLAFRLPNHFRAILAEGAFNAAFLPTWAAADTSRHDSSRLGAEVLGWLTLANLALLALALGATGWMLAVLAPGLSPADESWPLVVTLTRITFPYLFCMSLVAFLSAMLNGRDRFAAPASAPILLNLFMIGALLMAAQFPSAAHAAAWGVMASGVAQVALLVVAAWRAGLPLPRPRLGLSPDTRQVFRRLGPAILTSGALQVAIFADTIIATFLPAGSLSHLYYADRLYQLPIGLIGVALGTVILPDIGRRAGLGDEVGMRRVLDRALVICLVVGVPVAVTMATLGDWAIRILFVRGAFDLAAAEASGAILAAYALGLVPALALRSLVAGFHGRGDTRTPLRLLVAATLVNIALKIVLAPMLGAVGLALATSVGITVYATLLFRENRVHGYLTGPAPIPAGALVATGVGLGLFVLWSRDAVLRAVEYLTPGLAMPVAFLMLMIAILAVQGLASALVVGRRPSEAKGTPKE</sequence>
<keyword evidence="6 10" id="KW-1133">Transmembrane helix</keyword>
<feature type="transmembrane region" description="Helical" evidence="10">
    <location>
        <begin position="183"/>
        <end position="207"/>
    </location>
</feature>
<keyword evidence="5 10" id="KW-0573">Peptidoglycan synthesis</keyword>
<evidence type="ECO:0000256" key="7">
    <source>
        <dbReference type="ARBA" id="ARBA00023136"/>
    </source>
</evidence>
<feature type="transmembrane region" description="Helical" evidence="10">
    <location>
        <begin position="159"/>
        <end position="177"/>
    </location>
</feature>
<dbReference type="PANTHER" id="PTHR47019">
    <property type="entry name" value="LIPID II FLIPPASE MURJ"/>
    <property type="match status" value="1"/>
</dbReference>
<comment type="similarity">
    <text evidence="9 10 11">Belongs to the MurJ/MviN family.</text>
</comment>
<dbReference type="NCBIfam" id="TIGR01695">
    <property type="entry name" value="murJ_mviN"/>
    <property type="match status" value="1"/>
</dbReference>
<gene>
    <name evidence="10 12" type="primary">murJ</name>
    <name evidence="12" type="ORF">QO033_16940</name>
</gene>
<evidence type="ECO:0000256" key="10">
    <source>
        <dbReference type="HAMAP-Rule" id="MF_02078"/>
    </source>
</evidence>
<keyword evidence="13" id="KW-1185">Reference proteome</keyword>
<feature type="transmembrane region" description="Helical" evidence="10">
    <location>
        <begin position="474"/>
        <end position="495"/>
    </location>
</feature>
<keyword evidence="2 10" id="KW-1003">Cell membrane</keyword>
<comment type="subcellular location">
    <subcellularLocation>
        <location evidence="10">Cell inner membrane</location>
        <topology evidence="10">Multi-pass membrane protein</topology>
    </subcellularLocation>
    <subcellularLocation>
        <location evidence="1">Cell membrane</location>
        <topology evidence="1">Multi-pass membrane protein</topology>
    </subcellularLocation>
</comment>
<evidence type="ECO:0000256" key="1">
    <source>
        <dbReference type="ARBA" id="ARBA00004651"/>
    </source>
</evidence>